<dbReference type="GeneID" id="87841311"/>
<feature type="compositionally biased region" description="Low complexity" evidence="1">
    <location>
        <begin position="174"/>
        <end position="183"/>
    </location>
</feature>
<reference evidence="2" key="2">
    <citation type="submission" date="2023-06" db="EMBL/GenBank/DDBJ databases">
        <authorList>
            <consortium name="Lawrence Berkeley National Laboratory"/>
            <person name="Haridas S."/>
            <person name="Hensen N."/>
            <person name="Bonometti L."/>
            <person name="Westerberg I."/>
            <person name="Brannstrom I.O."/>
            <person name="Guillou S."/>
            <person name="Cros-Aarteil S."/>
            <person name="Calhoun S."/>
            <person name="Kuo A."/>
            <person name="Mondo S."/>
            <person name="Pangilinan J."/>
            <person name="Riley R."/>
            <person name="Labutti K."/>
            <person name="Andreopoulos B."/>
            <person name="Lipzen A."/>
            <person name="Chen C."/>
            <person name="Yanf M."/>
            <person name="Daum C."/>
            <person name="Ng V."/>
            <person name="Clum A."/>
            <person name="Steindorff A."/>
            <person name="Ohm R."/>
            <person name="Martin F."/>
            <person name="Silar P."/>
            <person name="Natvig D."/>
            <person name="Lalanne C."/>
            <person name="Gautier V."/>
            <person name="Ament-Velasquez S.L."/>
            <person name="Kruys A."/>
            <person name="Hutchinson M.I."/>
            <person name="Powell A.J."/>
            <person name="Barry K."/>
            <person name="Miller A.N."/>
            <person name="Grigoriev I.V."/>
            <person name="Debuchy R."/>
            <person name="Gladieux P."/>
            <person name="Thoren M.H."/>
            <person name="Johannesson H."/>
        </authorList>
    </citation>
    <scope>NUCLEOTIDE SEQUENCE</scope>
    <source>
        <strain evidence="2">CBS 168.71</strain>
    </source>
</reference>
<feature type="region of interest" description="Disordered" evidence="1">
    <location>
        <begin position="801"/>
        <end position="847"/>
    </location>
</feature>
<organism evidence="2 3">
    <name type="scientific">Chaetomium fimeti</name>
    <dbReference type="NCBI Taxonomy" id="1854472"/>
    <lineage>
        <taxon>Eukaryota</taxon>
        <taxon>Fungi</taxon>
        <taxon>Dikarya</taxon>
        <taxon>Ascomycota</taxon>
        <taxon>Pezizomycotina</taxon>
        <taxon>Sordariomycetes</taxon>
        <taxon>Sordariomycetidae</taxon>
        <taxon>Sordariales</taxon>
        <taxon>Chaetomiaceae</taxon>
        <taxon>Chaetomium</taxon>
    </lineage>
</organism>
<evidence type="ECO:0000313" key="3">
    <source>
        <dbReference type="Proteomes" id="UP001278766"/>
    </source>
</evidence>
<keyword evidence="3" id="KW-1185">Reference proteome</keyword>
<feature type="region of interest" description="Disordered" evidence="1">
    <location>
        <begin position="740"/>
        <end position="786"/>
    </location>
</feature>
<name>A0AAE0LQ43_9PEZI</name>
<feature type="region of interest" description="Disordered" evidence="1">
    <location>
        <begin position="902"/>
        <end position="927"/>
    </location>
</feature>
<accession>A0AAE0LQ43</accession>
<evidence type="ECO:0000256" key="1">
    <source>
        <dbReference type="SAM" id="MobiDB-lite"/>
    </source>
</evidence>
<feature type="compositionally biased region" description="Polar residues" evidence="1">
    <location>
        <begin position="804"/>
        <end position="817"/>
    </location>
</feature>
<feature type="compositionally biased region" description="Polar residues" evidence="1">
    <location>
        <begin position="308"/>
        <end position="335"/>
    </location>
</feature>
<evidence type="ECO:0000313" key="2">
    <source>
        <dbReference type="EMBL" id="KAK3293312.1"/>
    </source>
</evidence>
<dbReference type="GO" id="GO:0000724">
    <property type="term" value="P:double-strand break repair via homologous recombination"/>
    <property type="evidence" value="ECO:0007669"/>
    <property type="project" value="TreeGrafter"/>
</dbReference>
<reference evidence="2" key="1">
    <citation type="journal article" date="2023" name="Mol. Phylogenet. Evol.">
        <title>Genome-scale phylogeny and comparative genomics of the fungal order Sordariales.</title>
        <authorList>
            <person name="Hensen N."/>
            <person name="Bonometti L."/>
            <person name="Westerberg I."/>
            <person name="Brannstrom I.O."/>
            <person name="Guillou S."/>
            <person name="Cros-Aarteil S."/>
            <person name="Calhoun S."/>
            <person name="Haridas S."/>
            <person name="Kuo A."/>
            <person name="Mondo S."/>
            <person name="Pangilinan J."/>
            <person name="Riley R."/>
            <person name="LaButti K."/>
            <person name="Andreopoulos B."/>
            <person name="Lipzen A."/>
            <person name="Chen C."/>
            <person name="Yan M."/>
            <person name="Daum C."/>
            <person name="Ng V."/>
            <person name="Clum A."/>
            <person name="Steindorff A."/>
            <person name="Ohm R.A."/>
            <person name="Martin F."/>
            <person name="Silar P."/>
            <person name="Natvig D.O."/>
            <person name="Lalanne C."/>
            <person name="Gautier V."/>
            <person name="Ament-Velasquez S.L."/>
            <person name="Kruys A."/>
            <person name="Hutchinson M.I."/>
            <person name="Powell A.J."/>
            <person name="Barry K."/>
            <person name="Miller A.N."/>
            <person name="Grigoriev I.V."/>
            <person name="Debuchy R."/>
            <person name="Gladieux P."/>
            <person name="Hiltunen Thoren M."/>
            <person name="Johannesson H."/>
        </authorList>
    </citation>
    <scope>NUCLEOTIDE SEQUENCE</scope>
    <source>
        <strain evidence="2">CBS 168.71</strain>
    </source>
</reference>
<feature type="compositionally biased region" description="Basic and acidic residues" evidence="1">
    <location>
        <begin position="60"/>
        <end position="69"/>
    </location>
</feature>
<feature type="compositionally biased region" description="Basic and acidic residues" evidence="1">
    <location>
        <begin position="205"/>
        <end position="218"/>
    </location>
</feature>
<dbReference type="GO" id="GO:0005634">
    <property type="term" value="C:nucleus"/>
    <property type="evidence" value="ECO:0007669"/>
    <property type="project" value="InterPro"/>
</dbReference>
<feature type="region of interest" description="Disordered" evidence="1">
    <location>
        <begin position="1"/>
        <end position="226"/>
    </location>
</feature>
<dbReference type="Proteomes" id="UP001278766">
    <property type="component" value="Unassembled WGS sequence"/>
</dbReference>
<proteinExistence type="predicted"/>
<feature type="compositionally biased region" description="Acidic residues" evidence="1">
    <location>
        <begin position="9"/>
        <end position="20"/>
    </location>
</feature>
<dbReference type="PANTHER" id="PTHR28122">
    <property type="entry name" value="E3 UBIQUITIN-PROTEIN LIGASE SUBSTRATE RECEPTOR MMS22"/>
    <property type="match status" value="1"/>
</dbReference>
<feature type="compositionally biased region" description="Basic residues" evidence="1">
    <location>
        <begin position="663"/>
        <end position="674"/>
    </location>
</feature>
<dbReference type="InterPro" id="IPR019021">
    <property type="entry name" value="Mms22"/>
</dbReference>
<feature type="compositionally biased region" description="Pro residues" evidence="1">
    <location>
        <begin position="184"/>
        <end position="199"/>
    </location>
</feature>
<gene>
    <name evidence="2" type="ORF">B0H64DRAFT_403979</name>
</gene>
<feature type="compositionally biased region" description="Basic residues" evidence="1">
    <location>
        <begin position="350"/>
        <end position="362"/>
    </location>
</feature>
<comment type="caution">
    <text evidence="2">The sequence shown here is derived from an EMBL/GenBank/DDBJ whole genome shotgun (WGS) entry which is preliminary data.</text>
</comment>
<protein>
    <submittedName>
        <fullName evidence="2">Mus7/MMS22 family-domain-containing protein</fullName>
    </submittedName>
</protein>
<dbReference type="Pfam" id="PF09462">
    <property type="entry name" value="Mus7"/>
    <property type="match status" value="1"/>
</dbReference>
<dbReference type="RefSeq" id="XP_062656826.1">
    <property type="nucleotide sequence ID" value="XM_062804363.1"/>
</dbReference>
<feature type="compositionally biased region" description="Polar residues" evidence="1">
    <location>
        <begin position="130"/>
        <end position="141"/>
    </location>
</feature>
<sequence>MKSWRELGEVPDSDDESFDDTDFHDNDNNNDNDGDDGDNLDQSNDQLPRNDVDETGVEGKNQESARDGDIWSVPSSLPEQASPFLDTISGQASQLLSQPPWPAQPTPDRLERGPPSTPTKHALDKPASARENQPNTTSNPSPEDEILTGYVQGSGASSPASMLSRTPTPPQSPSLPRARLSPPVAHPTQPPARGPPPIEEPNTEELLKQTDIPLERSFRPRKPIQQHPYLLENAQYSTFMKSHGVKPIRVAHGSRPARSGVEEEDSQEQEFQAEESQEASGERFGGLEESGPILFDDEEDELALTPSVPKTSPQGQQLRNSSQQTIADQTDATSLSDEEFPPLDRLRPVSAKKRQQVLKRQRSQVLSSTKRKRARFILDSSPQGSPQRPKFIPPPPINVWDLSSSPPVPYPPEEPLPELETAPKSPAKPCPNKPDALAGELTLDAAIPEDEATNSPIPVHDDSLSDLGGGDQASSTDDSGTDSEVVRHNSRRIRGVLPASWLRLDQQGKPVARNSRRRTPEPSPDRTVRRGVALPRQGSPKPYSTAPLMLFDESEDSENEPPRRPTATNDPIRMTPTTIVIDEDDGASVIEEDRIDWMLPGRKRSGPQSTSGRAKKQKRSGTQSGFQGRHNPTPRQPRITQVLPRSKGGTAPTPAKRDSTIEHRHRKGGGSRVNRKSDKKATTAPLLSILDVAEPEAPKFVKIAARAAKRRPNLGKTSPSRKLISLATRSDNVDALSVLRDWKSGKTKPKIPTPPRKQLDKPRSRPALREISTNTAPRPRGGQPHKLIRQSNLDSFVIADESSQDAQTPQPPQTSAIQPWKRLPDRAPSLHPAQLEEEESRDKRRQLNARKRSLDAFYRRRRKMLDISTDDGSDRVLDVDFTLREPVAEEQVNGAEVGMSVEAPSASRGGKARVDRSRFRKKRRPQRVDLEAPQYARANDPLPVDLPAVGVHEQHTRDKVWAEDKLRGLGPYGTHYTHHFEVFPLDRGVYFHESTVIGKGLVRDAVDVGLSDRIRHQRSAVSFSLDGRVLRWSSWDDNTSSELGILIDWIAEQLIQNTAPSEGSGQRALEAADFVLGYVLRSLSVQSDSAGKAFVSRWLEILSGFTDRFESIDTSSVSESTKRAQLEVNIRFSLATLAVRSMSQGTNGDPCQSMKLDDLLKKAASVTIRRLLAYGTEELRTLYGDLQRSAFRERGIRPDLCVTNCWVVMMRLLESAAIPRSSFWDVTQSVMLNHGLGLGADAQGFERLWQDVFTLLPLSEIDNSGLLISGARHATPVEGWALPQQLLKRVFQLYQTNPRQPPGFNDYCRALVARCHFLVQQWGWRRCTGVIGTIFDFFGSQSLAHLRNEEVYKSPQFLEELDRRPSLAIEPDDRCFHIFIKLLALAIQRLKELGRPNDIKNLVTRTLPNHSRQYLKEDTIRQHDLAALRNHHDLLCTLFWVSPPELRREVHDIEVLVVPGTAHKEACLINVRAWNQLARFVIAKNEGSDVFRPLAVWRNNVFNQVLDQYLSAASDIEQQFRDLSTEMPNISKDMRDEMIAKNKATALDVLHFSVKASLDVLQRAPTLEAVLYGLSIGQLQKVFTSLDYQSPGFDWGILRVALDTLEHLMGRIDQASEEQYSSEFDDNVDAPFLEDAVLLVNEQLTKDFFWMSRTILALPLEKSPRRHTQQAACSEKAVTLAARIAARFVKNRVTRLLPYFSTGKYSLFPDIPKNLTTPERRFLPLFLAVLVKNHVFDFKDIGINVLGLWMLSVVKPLRYLGYENYLAEVLKHHDLPFLERATITVGIPPDYNSNIDFLACAIQHMRKTLRECGSVQAKQHREEFKKTLQLAMQKMKDDLALLRSYPNEHGVYIDFVRQVISLIKSHGVNICAVDPFFMQPSVDYSPSIQDPQLHTAGIVAYGVKLSEGDATAAQPLFHYLFNNFKVSLGNDKLEQECKILSRAMRNAHVTSFMLQCMIPAIIQASAQAPDCWALLEVYTTALGEILDSGCVPRELPNHDVKYAAGILTSILSWVDTLRNTAALSLQQLHIMSLLATIADILQPSLSAHLFNEFDSDSAMPDLQDIVDRVATLFTELRSHIGDTLSLSNGGDSSPTNLALSGVLAALPPTNVPAPGNGNDPRVQTFANIIAADVRKNWVVTADRVMVRMASSGKGSQGGFPIMSQAVVTSSSAASLRGTSYCPWERRAVFERLGAVVGRWELGGGEERERKGVRWKGGRREVGEEMLF</sequence>
<feature type="compositionally biased region" description="Polar residues" evidence="1">
    <location>
        <begin position="154"/>
        <end position="166"/>
    </location>
</feature>
<feature type="compositionally biased region" description="Polar residues" evidence="1">
    <location>
        <begin position="88"/>
        <end position="97"/>
    </location>
</feature>
<feature type="compositionally biased region" description="Acidic residues" evidence="1">
    <location>
        <begin position="262"/>
        <end position="277"/>
    </location>
</feature>
<dbReference type="GO" id="GO:0035361">
    <property type="term" value="C:Cul8-RING ubiquitin ligase complex"/>
    <property type="evidence" value="ECO:0007669"/>
    <property type="project" value="TreeGrafter"/>
</dbReference>
<dbReference type="EMBL" id="JAUEPN010000006">
    <property type="protein sequence ID" value="KAK3293312.1"/>
    <property type="molecule type" value="Genomic_DNA"/>
</dbReference>
<feature type="compositionally biased region" description="Acidic residues" evidence="1">
    <location>
        <begin position="28"/>
        <end position="39"/>
    </location>
</feature>
<feature type="region of interest" description="Disordered" evidence="1">
    <location>
        <begin position="247"/>
        <end position="680"/>
    </location>
</feature>
<feature type="compositionally biased region" description="Basic and acidic residues" evidence="1">
    <location>
        <begin position="518"/>
        <end position="528"/>
    </location>
</feature>
<dbReference type="GO" id="GO:0031297">
    <property type="term" value="P:replication fork processing"/>
    <property type="evidence" value="ECO:0007669"/>
    <property type="project" value="InterPro"/>
</dbReference>
<dbReference type="PANTHER" id="PTHR28122:SF1">
    <property type="entry name" value="E3 UBIQUITIN-PROTEIN LIGASE SUBSTRATE RECEPTOR MMS22"/>
    <property type="match status" value="1"/>
</dbReference>